<protein>
    <submittedName>
        <fullName evidence="7">N-6 DNA Methylase</fullName>
    </submittedName>
</protein>
<evidence type="ECO:0000313" key="7">
    <source>
        <dbReference type="EMBL" id="SEP11188.1"/>
    </source>
</evidence>
<keyword evidence="2" id="KW-0808">Transferase</keyword>
<dbReference type="AlphaFoldDB" id="A0A1H8V8Q4"/>
<proteinExistence type="predicted"/>
<dbReference type="RefSeq" id="WP_092663865.1">
    <property type="nucleotide sequence ID" value="NZ_FOCX01000034.1"/>
</dbReference>
<dbReference type="Gene3D" id="3.40.50.150">
    <property type="entry name" value="Vaccinia Virus protein VP39"/>
    <property type="match status" value="1"/>
</dbReference>
<accession>A0A1H8V8Q4</accession>
<dbReference type="GO" id="GO:0009007">
    <property type="term" value="F:site-specific DNA-methyltransferase (adenine-specific) activity"/>
    <property type="evidence" value="ECO:0007669"/>
    <property type="project" value="UniProtKB-EC"/>
</dbReference>
<keyword evidence="1 7" id="KW-0489">Methyltransferase</keyword>
<dbReference type="GO" id="GO:0008170">
    <property type="term" value="F:N-methyltransferase activity"/>
    <property type="evidence" value="ECO:0007669"/>
    <property type="project" value="InterPro"/>
</dbReference>
<dbReference type="PANTHER" id="PTHR33841">
    <property type="entry name" value="DNA METHYLTRANSFERASE YEEA-RELATED"/>
    <property type="match status" value="1"/>
</dbReference>
<evidence type="ECO:0000256" key="3">
    <source>
        <dbReference type="ARBA" id="ARBA00022691"/>
    </source>
</evidence>
<evidence type="ECO:0000256" key="2">
    <source>
        <dbReference type="ARBA" id="ARBA00022679"/>
    </source>
</evidence>
<dbReference type="GO" id="GO:0003677">
    <property type="term" value="F:DNA binding"/>
    <property type="evidence" value="ECO:0007669"/>
    <property type="project" value="InterPro"/>
</dbReference>
<gene>
    <name evidence="7" type="ORF">SAMN05216388_10345</name>
</gene>
<dbReference type="PROSITE" id="PS00092">
    <property type="entry name" value="N6_MTASE"/>
    <property type="match status" value="1"/>
</dbReference>
<dbReference type="InterPro" id="IPR029063">
    <property type="entry name" value="SAM-dependent_MTases_sf"/>
</dbReference>
<name>A0A1H8V8Q4_9EURY</name>
<dbReference type="GO" id="GO:0032259">
    <property type="term" value="P:methylation"/>
    <property type="evidence" value="ECO:0007669"/>
    <property type="project" value="UniProtKB-KW"/>
</dbReference>
<dbReference type="InterPro" id="IPR050953">
    <property type="entry name" value="N4_N6_ade-DNA_methylase"/>
</dbReference>
<dbReference type="GO" id="GO:0009307">
    <property type="term" value="P:DNA restriction-modification system"/>
    <property type="evidence" value="ECO:0007669"/>
    <property type="project" value="UniProtKB-KW"/>
</dbReference>
<evidence type="ECO:0000313" key="8">
    <source>
        <dbReference type="Proteomes" id="UP000198775"/>
    </source>
</evidence>
<dbReference type="Proteomes" id="UP000198775">
    <property type="component" value="Unassembled WGS sequence"/>
</dbReference>
<sequence length="788" mass="89072">MAEIQDTQTDLCSTRHTSASILVRLGFENESATKEINSWLSCSYSTTLQRLHRLNDWGVLKSSGKGGGYNWTLQTENVEARTEADCVDINEVIPLITEVVSELAEQLETQRERGSLPEAVVDWIEARSLPSDTDRQEYAFRVAIYRRYLQSLLYRLHRPEHENTLPELKAESNWQGQFSTAFEETRDSGFQATAIDDLIRPAPTWLDKVLLALHGPLYSVDTPATAFANIYESLVSQDARRDLGQFATPEYVGEFLASWAVQNADDCILDPGIGAGQLASQALDEKLKRGEEDPISDITGVDIDETAVAMSAVTLKLVDGAGSGDIHNKDFIEFSPRSFEEDGYSVTAVDGVIANPPYSRHQAVDDDKKARLNEIITKESDYDLSLRTPLYGYFLIHAAQFLESGGRLSAIVPSKFLDTEFGRDLKRFLKAEFDIRGIIQFENGFDIFDGVKTSPAILLLEKDESKIESPTQILSLSSWPTNTSAPTLLSATSEDLSEISQATAVSQELLSPTERWSHYHEDDDLLDEAEMAKFDDIADIGRGIATGDNDYFCLSQSEVEEYGIPREYRTPIIRSAHGLKKIDLTEKDWTEWLQDGKKVWLLYCYSDGEPIEKSAIEDEGVLDYLKQGEEGDTTDGYLVSGRDPWYRVEKQTPAPILAKYMNRTGFLFMRNHAGLRSLNNVHKISVEDEYTEKQYEALLAYLNSRVLEKYLTKHSMDYDGLKKIEVGQLEEAPVIDPKKIDDESLENLSQLYDDLRRVRRRDMDDEEVLDEIHQELEPVLNWADESQE</sequence>
<keyword evidence="8" id="KW-1185">Reference proteome</keyword>
<feature type="domain" description="Type II methyltransferase M.Eco57I C-terminal" evidence="6">
    <location>
        <begin position="525"/>
        <end position="704"/>
    </location>
</feature>
<evidence type="ECO:0000256" key="1">
    <source>
        <dbReference type="ARBA" id="ARBA00022603"/>
    </source>
</evidence>
<organism evidence="7 8">
    <name type="scientific">Halorientalis persicus</name>
    <dbReference type="NCBI Taxonomy" id="1367881"/>
    <lineage>
        <taxon>Archaea</taxon>
        <taxon>Methanobacteriati</taxon>
        <taxon>Methanobacteriota</taxon>
        <taxon>Stenosarchaea group</taxon>
        <taxon>Halobacteria</taxon>
        <taxon>Halobacteriales</taxon>
        <taxon>Haloarculaceae</taxon>
        <taxon>Halorientalis</taxon>
    </lineage>
</organism>
<dbReference type="SUPFAM" id="SSF53335">
    <property type="entry name" value="S-adenosyl-L-methionine-dependent methyltransferases"/>
    <property type="match status" value="1"/>
</dbReference>
<dbReference type="OrthoDB" id="45790at2157"/>
<dbReference type="InterPro" id="IPR003356">
    <property type="entry name" value="DNA_methylase_A-5"/>
</dbReference>
<evidence type="ECO:0000256" key="4">
    <source>
        <dbReference type="ARBA" id="ARBA00022747"/>
    </source>
</evidence>
<feature type="domain" description="DNA methylase adenine-specific" evidence="5">
    <location>
        <begin position="226"/>
        <end position="476"/>
    </location>
</feature>
<dbReference type="InterPro" id="IPR002052">
    <property type="entry name" value="DNA_methylase_N6_adenine_CS"/>
</dbReference>
<dbReference type="PRINTS" id="PR00507">
    <property type="entry name" value="N12N6MTFRASE"/>
</dbReference>
<dbReference type="CDD" id="cd02440">
    <property type="entry name" value="AdoMet_MTases"/>
    <property type="match status" value="1"/>
</dbReference>
<dbReference type="Pfam" id="PF22837">
    <property type="entry name" value="M_Eco57I_C"/>
    <property type="match status" value="1"/>
</dbReference>
<evidence type="ECO:0000259" key="6">
    <source>
        <dbReference type="Pfam" id="PF22837"/>
    </source>
</evidence>
<dbReference type="EMBL" id="FOCX01000034">
    <property type="protein sequence ID" value="SEP11188.1"/>
    <property type="molecule type" value="Genomic_DNA"/>
</dbReference>
<dbReference type="InterPro" id="IPR054520">
    <property type="entry name" value="M_Eco57I_C"/>
</dbReference>
<keyword evidence="4" id="KW-0680">Restriction system</keyword>
<dbReference type="Pfam" id="PF02384">
    <property type="entry name" value="N6_Mtase"/>
    <property type="match status" value="1"/>
</dbReference>
<reference evidence="8" key="1">
    <citation type="submission" date="2016-10" db="EMBL/GenBank/DDBJ databases">
        <authorList>
            <person name="Varghese N."/>
            <person name="Submissions S."/>
        </authorList>
    </citation>
    <scope>NUCLEOTIDE SEQUENCE [LARGE SCALE GENOMIC DNA]</scope>
    <source>
        <strain evidence="8">IBRC-M 10043</strain>
    </source>
</reference>
<dbReference type="PANTHER" id="PTHR33841:SF5">
    <property type="entry name" value="DNA METHYLASE (MODIFICATION METHYLASE) (METHYLTRANSFERASE)-RELATED"/>
    <property type="match status" value="1"/>
</dbReference>
<evidence type="ECO:0000259" key="5">
    <source>
        <dbReference type="Pfam" id="PF02384"/>
    </source>
</evidence>
<keyword evidence="3" id="KW-0949">S-adenosyl-L-methionine</keyword>